<name>A0A7W8X0I2_9MICC</name>
<dbReference type="RefSeq" id="WP_183665768.1">
    <property type="nucleotide sequence ID" value="NZ_BAAARH010000002.1"/>
</dbReference>
<protein>
    <submittedName>
        <fullName evidence="1">Uncharacterized protein</fullName>
    </submittedName>
</protein>
<comment type="caution">
    <text evidence="1">The sequence shown here is derived from an EMBL/GenBank/DDBJ whole genome shotgun (WGS) entry which is preliminary data.</text>
</comment>
<accession>A0A7W8X0I2</accession>
<proteinExistence type="predicted"/>
<dbReference type="Proteomes" id="UP000580797">
    <property type="component" value="Unassembled WGS sequence"/>
</dbReference>
<sequence length="96" mass="10686">MSDIELPYIVHSGGRSDLELKRNGYGEFPNGYELTPYGLATVATWMQQNQNQDPEECNTCTTIAAGGHPDYCPYHKGIITGINHAITQMKNLLEEL</sequence>
<reference evidence="1 2" key="1">
    <citation type="submission" date="2020-08" db="EMBL/GenBank/DDBJ databases">
        <title>Sequencing the genomes of 1000 actinobacteria strains.</title>
        <authorList>
            <person name="Klenk H.-P."/>
        </authorList>
    </citation>
    <scope>NUCLEOTIDE SEQUENCE [LARGE SCALE GENOMIC DNA]</scope>
    <source>
        <strain evidence="1 2">DSM 105783</strain>
    </source>
</reference>
<gene>
    <name evidence="1" type="ORF">HD598_002142</name>
</gene>
<evidence type="ECO:0000313" key="2">
    <source>
        <dbReference type="Proteomes" id="UP000580797"/>
    </source>
</evidence>
<evidence type="ECO:0000313" key="1">
    <source>
        <dbReference type="EMBL" id="MBB5513455.1"/>
    </source>
</evidence>
<organism evidence="1 2">
    <name type="scientific">Neomicrococcus aestuarii</name>
    <dbReference type="NCBI Taxonomy" id="556325"/>
    <lineage>
        <taxon>Bacteria</taxon>
        <taxon>Bacillati</taxon>
        <taxon>Actinomycetota</taxon>
        <taxon>Actinomycetes</taxon>
        <taxon>Micrococcales</taxon>
        <taxon>Micrococcaceae</taxon>
        <taxon>Neomicrococcus</taxon>
    </lineage>
</organism>
<dbReference type="AlphaFoldDB" id="A0A7W8X0I2"/>
<dbReference type="EMBL" id="JACHDR010000001">
    <property type="protein sequence ID" value="MBB5513455.1"/>
    <property type="molecule type" value="Genomic_DNA"/>
</dbReference>